<accession>D8RZ65</accession>
<dbReference type="EMBL" id="GL377595">
    <property type="protein sequence ID" value="EFJ22689.1"/>
    <property type="molecule type" value="Genomic_DNA"/>
</dbReference>
<dbReference type="Gramene" id="EFJ22689">
    <property type="protein sequence ID" value="EFJ22689"/>
    <property type="gene ID" value="SELMODRAFT_416403"/>
</dbReference>
<dbReference type="Proteomes" id="UP000001514">
    <property type="component" value="Unassembled WGS sequence"/>
</dbReference>
<evidence type="ECO:0000256" key="1">
    <source>
        <dbReference type="SAM" id="Phobius"/>
    </source>
</evidence>
<dbReference type="HOGENOM" id="CLU_1017068_0_0_1"/>
<keyword evidence="3" id="KW-1185">Reference proteome</keyword>
<evidence type="ECO:0000313" key="2">
    <source>
        <dbReference type="EMBL" id="EFJ22689.1"/>
    </source>
</evidence>
<proteinExistence type="predicted"/>
<feature type="transmembrane region" description="Helical" evidence="1">
    <location>
        <begin position="63"/>
        <end position="88"/>
    </location>
</feature>
<dbReference type="KEGG" id="smo:SELMODRAFT_416403"/>
<evidence type="ECO:0008006" key="4">
    <source>
        <dbReference type="Google" id="ProtNLM"/>
    </source>
</evidence>
<evidence type="ECO:0000313" key="3">
    <source>
        <dbReference type="Proteomes" id="UP000001514"/>
    </source>
</evidence>
<dbReference type="InParanoid" id="D8RZ65"/>
<dbReference type="AlphaFoldDB" id="D8RZ65"/>
<feature type="transmembrane region" description="Helical" evidence="1">
    <location>
        <begin position="33"/>
        <end position="57"/>
    </location>
</feature>
<keyword evidence="1" id="KW-1133">Transmembrane helix</keyword>
<organism evidence="3">
    <name type="scientific">Selaginella moellendorffii</name>
    <name type="common">Spikemoss</name>
    <dbReference type="NCBI Taxonomy" id="88036"/>
    <lineage>
        <taxon>Eukaryota</taxon>
        <taxon>Viridiplantae</taxon>
        <taxon>Streptophyta</taxon>
        <taxon>Embryophyta</taxon>
        <taxon>Tracheophyta</taxon>
        <taxon>Lycopodiopsida</taxon>
        <taxon>Selaginellales</taxon>
        <taxon>Selaginellaceae</taxon>
        <taxon>Selaginella</taxon>
    </lineage>
</organism>
<name>D8RZ65_SELML</name>
<gene>
    <name evidence="2" type="ORF">SELMODRAFT_416403</name>
</gene>
<reference evidence="2 3" key="1">
    <citation type="journal article" date="2011" name="Science">
        <title>The Selaginella genome identifies genetic changes associated with the evolution of vascular plants.</title>
        <authorList>
            <person name="Banks J.A."/>
            <person name="Nishiyama T."/>
            <person name="Hasebe M."/>
            <person name="Bowman J.L."/>
            <person name="Gribskov M."/>
            <person name="dePamphilis C."/>
            <person name="Albert V.A."/>
            <person name="Aono N."/>
            <person name="Aoyama T."/>
            <person name="Ambrose B.A."/>
            <person name="Ashton N.W."/>
            <person name="Axtell M.J."/>
            <person name="Barker E."/>
            <person name="Barker M.S."/>
            <person name="Bennetzen J.L."/>
            <person name="Bonawitz N.D."/>
            <person name="Chapple C."/>
            <person name="Cheng C."/>
            <person name="Correa L.G."/>
            <person name="Dacre M."/>
            <person name="DeBarry J."/>
            <person name="Dreyer I."/>
            <person name="Elias M."/>
            <person name="Engstrom E.M."/>
            <person name="Estelle M."/>
            <person name="Feng L."/>
            <person name="Finet C."/>
            <person name="Floyd S.K."/>
            <person name="Frommer W.B."/>
            <person name="Fujita T."/>
            <person name="Gramzow L."/>
            <person name="Gutensohn M."/>
            <person name="Harholt J."/>
            <person name="Hattori M."/>
            <person name="Heyl A."/>
            <person name="Hirai T."/>
            <person name="Hiwatashi Y."/>
            <person name="Ishikawa M."/>
            <person name="Iwata M."/>
            <person name="Karol K.G."/>
            <person name="Koehler B."/>
            <person name="Kolukisaoglu U."/>
            <person name="Kubo M."/>
            <person name="Kurata T."/>
            <person name="Lalonde S."/>
            <person name="Li K."/>
            <person name="Li Y."/>
            <person name="Litt A."/>
            <person name="Lyons E."/>
            <person name="Manning G."/>
            <person name="Maruyama T."/>
            <person name="Michael T.P."/>
            <person name="Mikami K."/>
            <person name="Miyazaki S."/>
            <person name="Morinaga S."/>
            <person name="Murata T."/>
            <person name="Mueller-Roeber B."/>
            <person name="Nelson D.R."/>
            <person name="Obara M."/>
            <person name="Oguri Y."/>
            <person name="Olmstead R.G."/>
            <person name="Onodera N."/>
            <person name="Petersen B.L."/>
            <person name="Pils B."/>
            <person name="Prigge M."/>
            <person name="Rensing S.A."/>
            <person name="Riano-Pachon D.M."/>
            <person name="Roberts A.W."/>
            <person name="Sato Y."/>
            <person name="Scheller H.V."/>
            <person name="Schulz B."/>
            <person name="Schulz C."/>
            <person name="Shakirov E.V."/>
            <person name="Shibagaki N."/>
            <person name="Shinohara N."/>
            <person name="Shippen D.E."/>
            <person name="Soerensen I."/>
            <person name="Sotooka R."/>
            <person name="Sugimoto N."/>
            <person name="Sugita M."/>
            <person name="Sumikawa N."/>
            <person name="Tanurdzic M."/>
            <person name="Theissen G."/>
            <person name="Ulvskov P."/>
            <person name="Wakazuki S."/>
            <person name="Weng J.K."/>
            <person name="Willats W.W."/>
            <person name="Wipf D."/>
            <person name="Wolf P.G."/>
            <person name="Yang L."/>
            <person name="Zimmer A.D."/>
            <person name="Zhu Q."/>
            <person name="Mitros T."/>
            <person name="Hellsten U."/>
            <person name="Loque D."/>
            <person name="Otillar R."/>
            <person name="Salamov A."/>
            <person name="Schmutz J."/>
            <person name="Shapiro H."/>
            <person name="Lindquist E."/>
            <person name="Lucas S."/>
            <person name="Rokhsar D."/>
            <person name="Grigoriev I.V."/>
        </authorList>
    </citation>
    <scope>NUCLEOTIDE SEQUENCE [LARGE SCALE GENOMIC DNA]</scope>
</reference>
<keyword evidence="1" id="KW-0472">Membrane</keyword>
<protein>
    <recommendedName>
        <fullName evidence="4">Oleosin</fullName>
    </recommendedName>
</protein>
<sequence length="262" mass="26411">MAEQACGALAKTWKCLQGVMDRIKQEKPTLHRLVFVCAGGMLAGTAALVTIFVLLIGTPIFLLFLPLLVNLGVLAVLFIGGILVFVLASSSPLAWLLEVATFGAEAMIHTVTGNFAEIFTGNVGSHVASIVTNAAGGVKNVAVAVSDKTSQAVGGVAGTAMAITGTSSVIATCVVENTGKALEIETTAVTGGVLELGSSVTDGVLEFGSSVAGRAIGLGLSVTGTVTELGSNVLGGLAGLFHPSGDKSSSRKKKNTGSERHS</sequence>
<keyword evidence="1" id="KW-0812">Transmembrane</keyword>